<dbReference type="Gene3D" id="3.30.160.60">
    <property type="entry name" value="Classic Zinc Finger"/>
    <property type="match status" value="3"/>
</dbReference>
<evidence type="ECO:0000256" key="6">
    <source>
        <dbReference type="SAM" id="MobiDB-lite"/>
    </source>
</evidence>
<reference evidence="8" key="2">
    <citation type="submission" date="2020-05" db="UniProtKB">
        <authorList>
            <consortium name="EnsemblMetazoa"/>
        </authorList>
    </citation>
    <scope>IDENTIFICATION</scope>
    <source>
        <strain evidence="8">MINIMUS1</strain>
    </source>
</reference>
<keyword evidence="1" id="KW-0479">Metal-binding</keyword>
<dbReference type="GO" id="GO:0008270">
    <property type="term" value="F:zinc ion binding"/>
    <property type="evidence" value="ECO:0007669"/>
    <property type="project" value="UniProtKB-KW"/>
</dbReference>
<dbReference type="SUPFAM" id="SSF57667">
    <property type="entry name" value="beta-beta-alpha zinc fingers"/>
    <property type="match status" value="3"/>
</dbReference>
<reference evidence="9" key="1">
    <citation type="submission" date="2013-03" db="EMBL/GenBank/DDBJ databases">
        <title>The Genome Sequence of Anopheles minimus MINIMUS1.</title>
        <authorList>
            <consortium name="The Broad Institute Genomics Platform"/>
            <person name="Neafsey D.E."/>
            <person name="Walton C."/>
            <person name="Walker B."/>
            <person name="Young S.K."/>
            <person name="Zeng Q."/>
            <person name="Gargeya S."/>
            <person name="Fitzgerald M."/>
            <person name="Haas B."/>
            <person name="Abouelleil A."/>
            <person name="Allen A.W."/>
            <person name="Alvarado L."/>
            <person name="Arachchi H.M."/>
            <person name="Berlin A.M."/>
            <person name="Chapman S.B."/>
            <person name="Gainer-Dewar J."/>
            <person name="Goldberg J."/>
            <person name="Griggs A."/>
            <person name="Gujja S."/>
            <person name="Hansen M."/>
            <person name="Howarth C."/>
            <person name="Imamovic A."/>
            <person name="Ireland A."/>
            <person name="Larimer J."/>
            <person name="McCowan C."/>
            <person name="Murphy C."/>
            <person name="Pearson M."/>
            <person name="Poon T.W."/>
            <person name="Priest M."/>
            <person name="Roberts A."/>
            <person name="Saif S."/>
            <person name="Shea T."/>
            <person name="Sisk P."/>
            <person name="Sykes S."/>
            <person name="Wortman J."/>
            <person name="Nusbaum C."/>
            <person name="Birren B."/>
        </authorList>
    </citation>
    <scope>NUCLEOTIDE SEQUENCE [LARGE SCALE GENOMIC DNA]</scope>
    <source>
        <strain evidence="9">MINIMUS1</strain>
    </source>
</reference>
<evidence type="ECO:0000259" key="7">
    <source>
        <dbReference type="PROSITE" id="PS50157"/>
    </source>
</evidence>
<feature type="compositionally biased region" description="Low complexity" evidence="6">
    <location>
        <begin position="320"/>
        <end position="344"/>
    </location>
</feature>
<keyword evidence="9" id="KW-1185">Reference proteome</keyword>
<feature type="domain" description="C2H2-type" evidence="7">
    <location>
        <begin position="372"/>
        <end position="400"/>
    </location>
</feature>
<keyword evidence="4" id="KW-0862">Zinc</keyword>
<accession>A0A182VRL5</accession>
<feature type="region of interest" description="Disordered" evidence="6">
    <location>
        <begin position="306"/>
        <end position="355"/>
    </location>
</feature>
<feature type="domain" description="C2H2-type" evidence="7">
    <location>
        <begin position="430"/>
        <end position="457"/>
    </location>
</feature>
<name>A0A182VRL5_9DIPT</name>
<dbReference type="InterPro" id="IPR036236">
    <property type="entry name" value="Znf_C2H2_sf"/>
</dbReference>
<proteinExistence type="predicted"/>
<evidence type="ECO:0000256" key="2">
    <source>
        <dbReference type="ARBA" id="ARBA00022737"/>
    </source>
</evidence>
<dbReference type="PANTHER" id="PTHR46105:SF28">
    <property type="entry name" value="ZINC FINGER PROTEIN 37-LIKE"/>
    <property type="match status" value="1"/>
</dbReference>
<dbReference type="STRING" id="112268.A0A182VRL5"/>
<dbReference type="AlphaFoldDB" id="A0A182VRL5"/>
<sequence length="516" mass="56997">MQSNTIDLMASDAFSSAWSAIPYGYSDYSVPSGDWMTSPSTNLETARHSYDSTAQQNNFFQPTNGKGIHRIASQTSPIETAEADSTQNSYPSYAVPYHPHQHPTANYGPNQHMQQHYAQKQSQPARKLSTNGSRYVPHGYYTQTGRTLTSAATGSPVSQPSLYPSPPGQIPSTEETNYSSKPFGMVYMNGNHSSAPIGYSGYAEPTLTNLCNGPVGNDLYQPYNVSSMGYGESAPAFPAIGLPALESPFAPLKYDGWNSESSITQPLMSPMEHPIAIKQEYISSSAYNSPSPSTITGGSCVKMELLSDTSRSPPPPRSVPLPDVHGSSQAACKSPSSSHLLPLPEGDKKDSHLDSVPAKKFTRKSNNYGDQFACLECQRTFARRCGLTQHMKWHHSGEKPFRCITCGKCFGEQLALDEHLERHTSTDKPHQCLLCPKAFFHKNDLRRHGFQHTGKAPHACRYCTKTFARKDHCHSHEGSHERKLQRKQRKSKDSSRLSLACGEPMLQMQELEPHHI</sequence>
<keyword evidence="2" id="KW-0677">Repeat</keyword>
<dbReference type="PANTHER" id="PTHR46105">
    <property type="entry name" value="AGAP004733-PA"/>
    <property type="match status" value="1"/>
</dbReference>
<evidence type="ECO:0000313" key="8">
    <source>
        <dbReference type="EnsemblMetazoa" id="AMIN000702-PA"/>
    </source>
</evidence>
<dbReference type="FunFam" id="3.30.160.60:FF:000100">
    <property type="entry name" value="Zinc finger 45-like"/>
    <property type="match status" value="1"/>
</dbReference>
<evidence type="ECO:0000256" key="5">
    <source>
        <dbReference type="PROSITE-ProRule" id="PRU00042"/>
    </source>
</evidence>
<dbReference type="SMART" id="SM00355">
    <property type="entry name" value="ZnF_C2H2"/>
    <property type="match status" value="4"/>
</dbReference>
<dbReference type="InterPro" id="IPR013087">
    <property type="entry name" value="Znf_C2H2_type"/>
</dbReference>
<organism evidence="8 9">
    <name type="scientific">Anopheles minimus</name>
    <dbReference type="NCBI Taxonomy" id="112268"/>
    <lineage>
        <taxon>Eukaryota</taxon>
        <taxon>Metazoa</taxon>
        <taxon>Ecdysozoa</taxon>
        <taxon>Arthropoda</taxon>
        <taxon>Hexapoda</taxon>
        <taxon>Insecta</taxon>
        <taxon>Pterygota</taxon>
        <taxon>Neoptera</taxon>
        <taxon>Endopterygota</taxon>
        <taxon>Diptera</taxon>
        <taxon>Nematocera</taxon>
        <taxon>Culicoidea</taxon>
        <taxon>Culicidae</taxon>
        <taxon>Anophelinae</taxon>
        <taxon>Anopheles</taxon>
    </lineage>
</organism>
<evidence type="ECO:0000256" key="4">
    <source>
        <dbReference type="ARBA" id="ARBA00022833"/>
    </source>
</evidence>
<keyword evidence="3 5" id="KW-0863">Zinc-finger</keyword>
<dbReference type="Proteomes" id="UP000075920">
    <property type="component" value="Unassembled WGS sequence"/>
</dbReference>
<dbReference type="VEuPathDB" id="VectorBase:AMIN000702"/>
<evidence type="ECO:0000256" key="1">
    <source>
        <dbReference type="ARBA" id="ARBA00022723"/>
    </source>
</evidence>
<dbReference type="GO" id="GO:0000978">
    <property type="term" value="F:RNA polymerase II cis-regulatory region sequence-specific DNA binding"/>
    <property type="evidence" value="ECO:0007669"/>
    <property type="project" value="TreeGrafter"/>
</dbReference>
<protein>
    <recommendedName>
        <fullName evidence="7">C2H2-type domain-containing protein</fullName>
    </recommendedName>
</protein>
<dbReference type="InterPro" id="IPR050457">
    <property type="entry name" value="ZnFinger_BTB_dom_contain"/>
</dbReference>
<dbReference type="PROSITE" id="PS50157">
    <property type="entry name" value="ZINC_FINGER_C2H2_2"/>
    <property type="match status" value="4"/>
</dbReference>
<dbReference type="PROSITE" id="PS00028">
    <property type="entry name" value="ZINC_FINGER_C2H2_1"/>
    <property type="match status" value="4"/>
</dbReference>
<dbReference type="GO" id="GO:0000981">
    <property type="term" value="F:DNA-binding transcription factor activity, RNA polymerase II-specific"/>
    <property type="evidence" value="ECO:0007669"/>
    <property type="project" value="TreeGrafter"/>
</dbReference>
<feature type="region of interest" description="Disordered" evidence="6">
    <location>
        <begin position="148"/>
        <end position="175"/>
    </location>
</feature>
<dbReference type="EnsemblMetazoa" id="AMIN000702-RA">
    <property type="protein sequence ID" value="AMIN000702-PA"/>
    <property type="gene ID" value="AMIN000702"/>
</dbReference>
<evidence type="ECO:0000313" key="9">
    <source>
        <dbReference type="Proteomes" id="UP000075920"/>
    </source>
</evidence>
<feature type="region of interest" description="Disordered" evidence="6">
    <location>
        <begin position="474"/>
        <end position="498"/>
    </location>
</feature>
<feature type="domain" description="C2H2-type" evidence="7">
    <location>
        <begin position="458"/>
        <end position="485"/>
    </location>
</feature>
<feature type="compositionally biased region" description="Polar residues" evidence="6">
    <location>
        <begin position="148"/>
        <end position="162"/>
    </location>
</feature>
<feature type="domain" description="C2H2-type" evidence="7">
    <location>
        <begin position="401"/>
        <end position="428"/>
    </location>
</feature>
<evidence type="ECO:0000256" key="3">
    <source>
        <dbReference type="ARBA" id="ARBA00022771"/>
    </source>
</evidence>